<keyword evidence="1" id="KW-0812">Transmembrane</keyword>
<evidence type="ECO:0000259" key="2">
    <source>
        <dbReference type="Pfam" id="PF13472"/>
    </source>
</evidence>
<dbReference type="SUPFAM" id="SSF52266">
    <property type="entry name" value="SGNH hydrolase"/>
    <property type="match status" value="1"/>
</dbReference>
<dbReference type="PANTHER" id="PTHR30383:SF27">
    <property type="entry name" value="SPORE GERMINATION LIPASE LIPC"/>
    <property type="match status" value="1"/>
</dbReference>
<dbReference type="GO" id="GO:0004622">
    <property type="term" value="F:phosphatidylcholine lysophospholipase activity"/>
    <property type="evidence" value="ECO:0007669"/>
    <property type="project" value="TreeGrafter"/>
</dbReference>
<dbReference type="Proteomes" id="UP000190328">
    <property type="component" value="Unassembled WGS sequence"/>
</dbReference>
<reference evidence="3 4" key="1">
    <citation type="submission" date="2017-02" db="EMBL/GenBank/DDBJ databases">
        <authorList>
            <person name="Peterson S.W."/>
        </authorList>
    </citation>
    <scope>NUCLEOTIDE SEQUENCE [LARGE SCALE GENOMIC DNA]</scope>
    <source>
        <strain evidence="3 4">ATCC BAA-1030</strain>
    </source>
</reference>
<proteinExistence type="predicted"/>
<dbReference type="CDD" id="cd04506">
    <property type="entry name" value="SGNH_hydrolase_YpmR_like"/>
    <property type="match status" value="1"/>
</dbReference>
<evidence type="ECO:0000256" key="1">
    <source>
        <dbReference type="SAM" id="Phobius"/>
    </source>
</evidence>
<keyword evidence="1" id="KW-1133">Transmembrane helix</keyword>
<dbReference type="RefSeq" id="WP_234984642.1">
    <property type="nucleotide sequence ID" value="NZ_FUXI01000017.1"/>
</dbReference>
<dbReference type="Pfam" id="PF13472">
    <property type="entry name" value="Lipase_GDSL_2"/>
    <property type="match status" value="1"/>
</dbReference>
<dbReference type="STRING" id="263852.SAMN02745116_01589"/>
<name>A0A1T4NZC1_9ENTE</name>
<feature type="domain" description="SGNH hydrolase-type esterase" evidence="2">
    <location>
        <begin position="50"/>
        <end position="258"/>
    </location>
</feature>
<dbReference type="Gene3D" id="3.40.50.1110">
    <property type="entry name" value="SGNH hydrolase"/>
    <property type="match status" value="1"/>
</dbReference>
<gene>
    <name evidence="3" type="ORF">SAMN02745116_01589</name>
</gene>
<dbReference type="EMBL" id="FUXI01000017">
    <property type="protein sequence ID" value="SJZ84386.1"/>
    <property type="molecule type" value="Genomic_DNA"/>
</dbReference>
<dbReference type="AlphaFoldDB" id="A0A1T4NZC1"/>
<evidence type="ECO:0000313" key="3">
    <source>
        <dbReference type="EMBL" id="SJZ84386.1"/>
    </source>
</evidence>
<protein>
    <submittedName>
        <fullName evidence="3">Lysophospholipase L1</fullName>
    </submittedName>
</protein>
<evidence type="ECO:0000313" key="4">
    <source>
        <dbReference type="Proteomes" id="UP000190328"/>
    </source>
</evidence>
<sequence length="277" mass="31126">MKKRVFIDLGVFVGLFVCVVIFTHFILKSESPRMSKDISNKEFPTLYYTAIGDSLTEGVGDSTGQGGFIPIVSNLLSQDYDVVVKSENFGVSGNTSEQILSRIQKKEEIQKGIEKADFLTITVGGNDIMKVIKENFANLSKKSFTKPEVAYQARIQRIISEIRERNKTAPIYVVGVYNPYYLNFSEIKEMQEIIDDWNDGTKKVVTAQENCFFVPVNDLISQGLNGGVEEKNGEATTVVNDALFTEDQFHPNDTGYQLMAKAVLEEMEGTKKLWLKK</sequence>
<keyword evidence="4" id="KW-1185">Reference proteome</keyword>
<dbReference type="InterPro" id="IPR013830">
    <property type="entry name" value="SGNH_hydro"/>
</dbReference>
<dbReference type="InterPro" id="IPR036514">
    <property type="entry name" value="SGNH_hydro_sf"/>
</dbReference>
<accession>A0A1T4NZC1</accession>
<dbReference type="InterPro" id="IPR051532">
    <property type="entry name" value="Ester_Hydrolysis_Enzymes"/>
</dbReference>
<organism evidence="3 4">
    <name type="scientific">Pilibacter termitis</name>
    <dbReference type="NCBI Taxonomy" id="263852"/>
    <lineage>
        <taxon>Bacteria</taxon>
        <taxon>Bacillati</taxon>
        <taxon>Bacillota</taxon>
        <taxon>Bacilli</taxon>
        <taxon>Lactobacillales</taxon>
        <taxon>Enterococcaceae</taxon>
        <taxon>Pilibacter</taxon>
    </lineage>
</organism>
<dbReference type="PANTHER" id="PTHR30383">
    <property type="entry name" value="THIOESTERASE 1/PROTEASE 1/LYSOPHOSPHOLIPASE L1"/>
    <property type="match status" value="1"/>
</dbReference>
<feature type="transmembrane region" description="Helical" evidence="1">
    <location>
        <begin position="6"/>
        <end position="27"/>
    </location>
</feature>
<keyword evidence="1" id="KW-0472">Membrane</keyword>